<sequence>MKTKKTKIFYLFILIFIFVGCSKGELLKETKEYNNAQYTKKTSYSGLSLTSVDKKLSLEMLRMQELNQEDTSKSKDTKASGNEIDKINESKNLKEKSAEDKAKGKSLQTQGSNSTNSKPSEIVPTKPVEIKQELSDEQVVKIVKDAYLTSINFFNRNIDHNDRIDDGIFCRAKDKNLTYNRIIATLRNHYSISFLNKSKIEKDCIKVVDGKVYVLALQGLYDAEREFQVLNRKDNDNYINVKVFVKSEDGNITSNIVLVKEAGKWKVDSGNIFPQR</sequence>
<dbReference type="AlphaFoldDB" id="A0A1M6GP91"/>
<dbReference type="RefSeq" id="WP_073006417.1">
    <property type="nucleotide sequence ID" value="NZ_FQZO01000003.1"/>
</dbReference>
<evidence type="ECO:0000256" key="1">
    <source>
        <dbReference type="SAM" id="MobiDB-lite"/>
    </source>
</evidence>
<keyword evidence="3" id="KW-1185">Reference proteome</keyword>
<feature type="compositionally biased region" description="Polar residues" evidence="1">
    <location>
        <begin position="106"/>
        <end position="119"/>
    </location>
</feature>
<dbReference type="Proteomes" id="UP000184080">
    <property type="component" value="Unassembled WGS sequence"/>
</dbReference>
<evidence type="ECO:0000313" key="2">
    <source>
        <dbReference type="EMBL" id="SHJ11777.1"/>
    </source>
</evidence>
<organism evidence="2 3">
    <name type="scientific">Clostridium amylolyticum</name>
    <dbReference type="NCBI Taxonomy" id="1121298"/>
    <lineage>
        <taxon>Bacteria</taxon>
        <taxon>Bacillati</taxon>
        <taxon>Bacillota</taxon>
        <taxon>Clostridia</taxon>
        <taxon>Eubacteriales</taxon>
        <taxon>Clostridiaceae</taxon>
        <taxon>Clostridium</taxon>
    </lineage>
</organism>
<dbReference type="OrthoDB" id="1819369at2"/>
<protein>
    <submittedName>
        <fullName evidence="2">Uncharacterized protein</fullName>
    </submittedName>
</protein>
<accession>A0A1M6GP91</accession>
<evidence type="ECO:0000313" key="3">
    <source>
        <dbReference type="Proteomes" id="UP000184080"/>
    </source>
</evidence>
<proteinExistence type="predicted"/>
<gene>
    <name evidence="2" type="ORF">SAMN05444401_2189</name>
</gene>
<feature type="compositionally biased region" description="Basic and acidic residues" evidence="1">
    <location>
        <begin position="70"/>
        <end position="103"/>
    </location>
</feature>
<feature type="region of interest" description="Disordered" evidence="1">
    <location>
        <begin position="65"/>
        <end position="125"/>
    </location>
</feature>
<dbReference type="PROSITE" id="PS51257">
    <property type="entry name" value="PROKAR_LIPOPROTEIN"/>
    <property type="match status" value="1"/>
</dbReference>
<name>A0A1M6GP91_9CLOT</name>
<reference evidence="2 3" key="1">
    <citation type="submission" date="2016-11" db="EMBL/GenBank/DDBJ databases">
        <authorList>
            <person name="Jaros S."/>
            <person name="Januszkiewicz K."/>
            <person name="Wedrychowicz H."/>
        </authorList>
    </citation>
    <scope>NUCLEOTIDE SEQUENCE [LARGE SCALE GENOMIC DNA]</scope>
    <source>
        <strain evidence="2 3">DSM 21864</strain>
    </source>
</reference>
<dbReference type="EMBL" id="FQZO01000003">
    <property type="protein sequence ID" value="SHJ11777.1"/>
    <property type="molecule type" value="Genomic_DNA"/>
</dbReference>